<feature type="domain" description="Flavodoxin-like" evidence="1">
    <location>
        <begin position="5"/>
        <end position="161"/>
    </location>
</feature>
<dbReference type="GO" id="GO:0010181">
    <property type="term" value="F:FMN binding"/>
    <property type="evidence" value="ECO:0007669"/>
    <property type="project" value="InterPro"/>
</dbReference>
<evidence type="ECO:0000313" key="3">
    <source>
        <dbReference type="Proteomes" id="UP000683246"/>
    </source>
</evidence>
<dbReference type="PANTHER" id="PTHR38030:SF2">
    <property type="entry name" value="PROTOPORPHYRINOGEN IX DEHYDROGENASE [QUINONE]"/>
    <property type="match status" value="1"/>
</dbReference>
<protein>
    <recommendedName>
        <fullName evidence="1">Flavodoxin-like domain-containing protein</fullName>
    </recommendedName>
</protein>
<dbReference type="Gene3D" id="3.40.50.360">
    <property type="match status" value="1"/>
</dbReference>
<sequence>MMRKILITYMTKTNTTKEVGEAIAKILTENNLTVDLLPMSDVTNMDMYDGIIVGGPINGMRWVPEATSFIKENQQVLSQKKTALYFVAYLLHDGRKIWKKAIKSSLNASKKLINTSKTGMFGGKIEDIFPGIARFMFGVKKNAPLETIKWDNVRRWGEELADYFGSN</sequence>
<dbReference type="InterPro" id="IPR052200">
    <property type="entry name" value="Protoporphyrinogen_IX_DH"/>
</dbReference>
<evidence type="ECO:0000259" key="1">
    <source>
        <dbReference type="PROSITE" id="PS50902"/>
    </source>
</evidence>
<evidence type="ECO:0000313" key="2">
    <source>
        <dbReference type="EMBL" id="QUI22166.1"/>
    </source>
</evidence>
<organism evidence="2 3">
    <name type="scientific">Vallitalea pronyensis</name>
    <dbReference type="NCBI Taxonomy" id="1348613"/>
    <lineage>
        <taxon>Bacteria</taxon>
        <taxon>Bacillati</taxon>
        <taxon>Bacillota</taxon>
        <taxon>Clostridia</taxon>
        <taxon>Lachnospirales</taxon>
        <taxon>Vallitaleaceae</taxon>
        <taxon>Vallitalea</taxon>
    </lineage>
</organism>
<dbReference type="InterPro" id="IPR008254">
    <property type="entry name" value="Flavodoxin/NO_synth"/>
</dbReference>
<dbReference type="KEGG" id="vpy:HZI73_07560"/>
<dbReference type="GO" id="GO:0006783">
    <property type="term" value="P:heme biosynthetic process"/>
    <property type="evidence" value="ECO:0007669"/>
    <property type="project" value="TreeGrafter"/>
</dbReference>
<proteinExistence type="predicted"/>
<name>A0A8J8SG23_9FIRM</name>
<dbReference type="GO" id="GO:0016651">
    <property type="term" value="F:oxidoreductase activity, acting on NAD(P)H"/>
    <property type="evidence" value="ECO:0007669"/>
    <property type="project" value="UniProtKB-ARBA"/>
</dbReference>
<dbReference type="InterPro" id="IPR026816">
    <property type="entry name" value="Flavodoxin_dom"/>
</dbReference>
<dbReference type="Pfam" id="PF12724">
    <property type="entry name" value="Flavodoxin_5"/>
    <property type="match status" value="1"/>
</dbReference>
<dbReference type="GO" id="GO:0070819">
    <property type="term" value="F:menaquinone-dependent protoporphyrinogen oxidase activity"/>
    <property type="evidence" value="ECO:0007669"/>
    <property type="project" value="TreeGrafter"/>
</dbReference>
<dbReference type="AlphaFoldDB" id="A0A8J8SG23"/>
<reference evidence="2" key="1">
    <citation type="submission" date="2020-07" db="EMBL/GenBank/DDBJ databases">
        <title>Vallitalea pronyensis genome.</title>
        <authorList>
            <person name="Postec A."/>
        </authorList>
    </citation>
    <scope>NUCLEOTIDE SEQUENCE</scope>
    <source>
        <strain evidence="2">FatNI3</strain>
    </source>
</reference>
<dbReference type="InterPro" id="IPR029039">
    <property type="entry name" value="Flavoprotein-like_sf"/>
</dbReference>
<dbReference type="EMBL" id="CP058649">
    <property type="protein sequence ID" value="QUI22166.1"/>
    <property type="molecule type" value="Genomic_DNA"/>
</dbReference>
<dbReference type="PANTHER" id="PTHR38030">
    <property type="entry name" value="PROTOPORPHYRINOGEN IX DEHYDROGENASE [MENAQUINONE]"/>
    <property type="match status" value="1"/>
</dbReference>
<dbReference type="PROSITE" id="PS50902">
    <property type="entry name" value="FLAVODOXIN_LIKE"/>
    <property type="match status" value="1"/>
</dbReference>
<dbReference type="SUPFAM" id="SSF52218">
    <property type="entry name" value="Flavoproteins"/>
    <property type="match status" value="1"/>
</dbReference>
<dbReference type="RefSeq" id="WP_212697644.1">
    <property type="nucleotide sequence ID" value="NZ_CP058649.1"/>
</dbReference>
<gene>
    <name evidence="2" type="ORF">HZI73_07560</name>
</gene>
<dbReference type="Proteomes" id="UP000683246">
    <property type="component" value="Chromosome"/>
</dbReference>
<accession>A0A8J8SG23</accession>
<keyword evidence="3" id="KW-1185">Reference proteome</keyword>